<evidence type="ECO:0000256" key="6">
    <source>
        <dbReference type="ARBA" id="ARBA00023008"/>
    </source>
</evidence>
<evidence type="ECO:0000256" key="4">
    <source>
        <dbReference type="ARBA" id="ARBA00022784"/>
    </source>
</evidence>
<dbReference type="SUPFAM" id="SSF48056">
    <property type="entry name" value="Di-copper centre-containing domain"/>
    <property type="match status" value="1"/>
</dbReference>
<evidence type="ECO:0000256" key="1">
    <source>
        <dbReference type="ARBA" id="ARBA00001973"/>
    </source>
</evidence>
<keyword evidence="4" id="KW-0883">Thioether bond</keyword>
<dbReference type="InterPro" id="IPR022740">
    <property type="entry name" value="Polyphenol_oxidase_C"/>
</dbReference>
<comment type="similarity">
    <text evidence="2">Belongs to the tyrosinase family.</text>
</comment>
<dbReference type="PROSITE" id="PS00498">
    <property type="entry name" value="TYROSINASE_2"/>
    <property type="match status" value="1"/>
</dbReference>
<evidence type="ECO:0000256" key="2">
    <source>
        <dbReference type="ARBA" id="ARBA00009928"/>
    </source>
</evidence>
<evidence type="ECO:0000256" key="7">
    <source>
        <dbReference type="ARBA" id="ARBA00023157"/>
    </source>
</evidence>
<dbReference type="PROSITE" id="PS00497">
    <property type="entry name" value="TYROSINASE_1"/>
    <property type="match status" value="1"/>
</dbReference>
<keyword evidence="11" id="KW-1185">Reference proteome</keyword>
<keyword evidence="3" id="KW-0479">Metal-binding</keyword>
<evidence type="ECO:0000259" key="9">
    <source>
        <dbReference type="PROSITE" id="PS00498"/>
    </source>
</evidence>
<dbReference type="InterPro" id="IPR022739">
    <property type="entry name" value="Polyphenol_oxidase_cen"/>
</dbReference>
<gene>
    <name evidence="10" type="ORF">V6N12_018105</name>
</gene>
<dbReference type="Pfam" id="PF12143">
    <property type="entry name" value="PPO1_KFDV"/>
    <property type="match status" value="1"/>
</dbReference>
<dbReference type="InterPro" id="IPR002227">
    <property type="entry name" value="Tyrosinase_Cu-bd"/>
</dbReference>
<comment type="cofactor">
    <cofactor evidence="1">
        <name>Cu(2+)</name>
        <dbReference type="ChEBI" id="CHEBI:29036"/>
    </cofactor>
</comment>
<dbReference type="EMBL" id="JBBPBM010000529">
    <property type="protein sequence ID" value="KAK8494443.1"/>
    <property type="molecule type" value="Genomic_DNA"/>
</dbReference>
<dbReference type="Pfam" id="PF00264">
    <property type="entry name" value="Tyrosinase"/>
    <property type="match status" value="1"/>
</dbReference>
<protein>
    <recommendedName>
        <fullName evidence="8 9">Tyrosinase copper-binding domain-containing protein</fullName>
    </recommendedName>
</protein>
<keyword evidence="5" id="KW-0560">Oxidoreductase</keyword>
<dbReference type="Pfam" id="PF12142">
    <property type="entry name" value="PPO1_DWL"/>
    <property type="match status" value="1"/>
</dbReference>
<evidence type="ECO:0000259" key="8">
    <source>
        <dbReference type="PROSITE" id="PS00497"/>
    </source>
</evidence>
<evidence type="ECO:0000313" key="10">
    <source>
        <dbReference type="EMBL" id="KAK8494443.1"/>
    </source>
</evidence>
<feature type="domain" description="Tyrosinase copper-binding" evidence="8">
    <location>
        <begin position="197"/>
        <end position="214"/>
    </location>
</feature>
<sequence>MASTVISQSALFSLPKTCQFRKKKPFSFVSKRAVSCKANSGKENKDESSSSSSSSLGSFDRRDVLLGLGSLYGATNLVADPFALAAPIFAPDLSQCGDANVPLRKSPGTNVSVHCCPPVSTNIIDFKPPRFTKTRTRQPAHLVSPDYVENFKEAIKRMKALDEKDPRSFTQQAKVHCAYCNSAYEQMGFPSQDLQVHNSWLFFPFHRLYLYFFERILGKLIDDPDFALPFWNWDDPDGMTIPDIYVDPLSPLYDAKRNPDHQPPVLVDLDYSSDKNLPRDDQIKANLCVMNSQMVHGTTTTTLFHGKEYRMGYSPDPGAGTIENGVHLSLHKWVGDPSQPLKEDMGNFYSAGYDPLFYAHHANIDRMWNLWKNGLKVPHCDFKDTDWLDSSFLFYDENANLVRARVGDCIDTKTLGYDYQQVELKWLEYECDPTPTTTGKAKNPLPATRNAFPILLDELVRVDVPRTKKSRNVVGEEDAGEQVVILQDIQLDRDSSVKFDVCINVTDDKKSIGPGHSEFVGSFTNIPHGHHHHGSKLNTHLSLPISKALKALQLEDEAKVVVTLVPKEGEGLVTVGNIKIGCIRD</sequence>
<name>A0ABR2ALX2_9ROSI</name>
<dbReference type="PRINTS" id="PR00092">
    <property type="entry name" value="TYROSINASE"/>
</dbReference>
<keyword evidence="6" id="KW-0186">Copper</keyword>
<proteinExistence type="inferred from homology"/>
<evidence type="ECO:0000256" key="3">
    <source>
        <dbReference type="ARBA" id="ARBA00022723"/>
    </source>
</evidence>
<dbReference type="PIRSF" id="PIRSF000290">
    <property type="entry name" value="PPO_plant"/>
    <property type="match status" value="1"/>
</dbReference>
<organism evidence="10 11">
    <name type="scientific">Hibiscus sabdariffa</name>
    <name type="common">roselle</name>
    <dbReference type="NCBI Taxonomy" id="183260"/>
    <lineage>
        <taxon>Eukaryota</taxon>
        <taxon>Viridiplantae</taxon>
        <taxon>Streptophyta</taxon>
        <taxon>Embryophyta</taxon>
        <taxon>Tracheophyta</taxon>
        <taxon>Spermatophyta</taxon>
        <taxon>Magnoliopsida</taxon>
        <taxon>eudicotyledons</taxon>
        <taxon>Gunneridae</taxon>
        <taxon>Pentapetalae</taxon>
        <taxon>rosids</taxon>
        <taxon>malvids</taxon>
        <taxon>Malvales</taxon>
        <taxon>Malvaceae</taxon>
        <taxon>Malvoideae</taxon>
        <taxon>Hibiscus</taxon>
    </lineage>
</organism>
<dbReference type="InterPro" id="IPR008922">
    <property type="entry name" value="Di-copper_centre_dom_sf"/>
</dbReference>
<reference evidence="10 11" key="1">
    <citation type="journal article" date="2024" name="G3 (Bethesda)">
        <title>Genome assembly of Hibiscus sabdariffa L. provides insights into metabolisms of medicinal natural products.</title>
        <authorList>
            <person name="Kim T."/>
        </authorList>
    </citation>
    <scope>NUCLEOTIDE SEQUENCE [LARGE SCALE GENOMIC DNA]</scope>
    <source>
        <strain evidence="10">TK-2024</strain>
        <tissue evidence="10">Old leaves</tissue>
    </source>
</reference>
<keyword evidence="7" id="KW-1015">Disulfide bond</keyword>
<evidence type="ECO:0000313" key="11">
    <source>
        <dbReference type="Proteomes" id="UP001472677"/>
    </source>
</evidence>
<dbReference type="Gene3D" id="1.10.1280.10">
    <property type="entry name" value="Di-copper center containing domain from catechol oxidase"/>
    <property type="match status" value="1"/>
</dbReference>
<dbReference type="Proteomes" id="UP001472677">
    <property type="component" value="Unassembled WGS sequence"/>
</dbReference>
<dbReference type="InterPro" id="IPR016213">
    <property type="entry name" value="Polyphenol_oxidase"/>
</dbReference>
<comment type="caution">
    <text evidence="10">The sequence shown here is derived from an EMBL/GenBank/DDBJ whole genome shotgun (WGS) entry which is preliminary data.</text>
</comment>
<dbReference type="InterPro" id="IPR050316">
    <property type="entry name" value="Tyrosinase/Hemocyanin"/>
</dbReference>
<evidence type="ECO:0000256" key="5">
    <source>
        <dbReference type="ARBA" id="ARBA00023002"/>
    </source>
</evidence>
<dbReference type="PANTHER" id="PTHR11474">
    <property type="entry name" value="TYROSINASE FAMILY MEMBER"/>
    <property type="match status" value="1"/>
</dbReference>
<feature type="domain" description="Tyrosinase copper-binding" evidence="9">
    <location>
        <begin position="354"/>
        <end position="365"/>
    </location>
</feature>
<accession>A0ABR2ALX2</accession>
<dbReference type="PANTHER" id="PTHR11474:SF87">
    <property type="entry name" value="POLYPHENOL OXIDASE, CHLOROPLASTIC-LIKE"/>
    <property type="match status" value="1"/>
</dbReference>